<proteinExistence type="predicted"/>
<evidence type="ECO:0000313" key="1">
    <source>
        <dbReference type="EMBL" id="JAH19543.1"/>
    </source>
</evidence>
<accession>A0A0E9QTW3</accession>
<reference evidence="1" key="1">
    <citation type="submission" date="2014-11" db="EMBL/GenBank/DDBJ databases">
        <authorList>
            <person name="Amaro Gonzalez C."/>
        </authorList>
    </citation>
    <scope>NUCLEOTIDE SEQUENCE</scope>
</reference>
<protein>
    <submittedName>
        <fullName evidence="1">Uncharacterized protein</fullName>
    </submittedName>
</protein>
<sequence>MKNVISDLALDYIQEELAMQSGFNCDTR</sequence>
<dbReference type="EMBL" id="GBXM01089034">
    <property type="protein sequence ID" value="JAH19543.1"/>
    <property type="molecule type" value="Transcribed_RNA"/>
</dbReference>
<reference evidence="1" key="2">
    <citation type="journal article" date="2015" name="Fish Shellfish Immunol.">
        <title>Early steps in the European eel (Anguilla anguilla)-Vibrio vulnificus interaction in the gills: Role of the RtxA13 toxin.</title>
        <authorList>
            <person name="Callol A."/>
            <person name="Pajuelo D."/>
            <person name="Ebbesson L."/>
            <person name="Teles M."/>
            <person name="MacKenzie S."/>
            <person name="Amaro C."/>
        </authorList>
    </citation>
    <scope>NUCLEOTIDE SEQUENCE</scope>
</reference>
<organism evidence="1">
    <name type="scientific">Anguilla anguilla</name>
    <name type="common">European freshwater eel</name>
    <name type="synonym">Muraena anguilla</name>
    <dbReference type="NCBI Taxonomy" id="7936"/>
    <lineage>
        <taxon>Eukaryota</taxon>
        <taxon>Metazoa</taxon>
        <taxon>Chordata</taxon>
        <taxon>Craniata</taxon>
        <taxon>Vertebrata</taxon>
        <taxon>Euteleostomi</taxon>
        <taxon>Actinopterygii</taxon>
        <taxon>Neopterygii</taxon>
        <taxon>Teleostei</taxon>
        <taxon>Anguilliformes</taxon>
        <taxon>Anguillidae</taxon>
        <taxon>Anguilla</taxon>
    </lineage>
</organism>
<name>A0A0E9QTW3_ANGAN</name>
<dbReference type="AlphaFoldDB" id="A0A0E9QTW3"/>